<feature type="transmembrane region" description="Helical" evidence="1">
    <location>
        <begin position="95"/>
        <end position="119"/>
    </location>
</feature>
<dbReference type="AlphaFoldDB" id="A0AAU8NCZ8"/>
<sequence>MAESSDFRTLKILDRFRPMITKTGADYDVLRLILRVKFQMDQRRVPTIMAGRQKSKENKEGNQYVRSLWLYALMGAIMVPFVVWNTGQFMLQMGILFGVLMFMIMTSMISDFSSVLLDIRDRNIILTKPVDARTVGMARAIHAGVYLVLLTGSVTAAPLIAGLVKHGIGFFLLFLVQIILISTLIMVTTSLIYLFMMRFLDGEKLKDMINMVQILLSVGIAIGYQFVIRSFDLIDFSAVFTPAWWQLLLPPLWYAAAYDWFFSGGGGVWIYTLTALAVVVPVIGLMIYVKLMPSFELYLEKMAHSGQTSERRRGKWDRLAAKLFSRSKEEQACFRLASSMMRNEREFKLKVYPSLGLSLVMPYIFWYTALQSSTWSEFRQSSFVYTLYIMLVLLISIVIMLKYSGQYKASWIFRAAPMVNENVLYRGALKAFLSNIIIPVFLLNGIVFTWTFGLRVLPDVSIILLTAAALIPVSGKFMLQRPPFSQSFSIAQQSDGWYIFAAIPVFALLWGVHVLFRSFSGGVWIYGVILILANALLWTLLYRVKKPGVDKSSLVQS</sequence>
<feature type="transmembrane region" description="Helical" evidence="1">
    <location>
        <begin position="208"/>
        <end position="227"/>
    </location>
</feature>
<evidence type="ECO:0008006" key="3">
    <source>
        <dbReference type="Google" id="ProtNLM"/>
    </source>
</evidence>
<evidence type="ECO:0000256" key="1">
    <source>
        <dbReference type="SAM" id="Phobius"/>
    </source>
</evidence>
<keyword evidence="1" id="KW-0812">Transmembrane</keyword>
<evidence type="ECO:0000313" key="2">
    <source>
        <dbReference type="EMBL" id="XCP94825.1"/>
    </source>
</evidence>
<feature type="transmembrane region" description="Helical" evidence="1">
    <location>
        <begin position="268"/>
        <end position="289"/>
    </location>
</feature>
<feature type="transmembrane region" description="Helical" evidence="1">
    <location>
        <begin position="496"/>
        <end position="516"/>
    </location>
</feature>
<feature type="transmembrane region" description="Helical" evidence="1">
    <location>
        <begin position="382"/>
        <end position="403"/>
    </location>
</feature>
<keyword evidence="1" id="KW-0472">Membrane</keyword>
<feature type="transmembrane region" description="Helical" evidence="1">
    <location>
        <begin position="64"/>
        <end position="83"/>
    </location>
</feature>
<protein>
    <recommendedName>
        <fullName evidence="3">ABC transporter permease</fullName>
    </recommendedName>
</protein>
<dbReference type="EMBL" id="CP159992">
    <property type="protein sequence ID" value="XCP94825.1"/>
    <property type="molecule type" value="Genomic_DNA"/>
</dbReference>
<feature type="transmembrane region" description="Helical" evidence="1">
    <location>
        <begin position="170"/>
        <end position="196"/>
    </location>
</feature>
<feature type="transmembrane region" description="Helical" evidence="1">
    <location>
        <begin position="351"/>
        <end position="370"/>
    </location>
</feature>
<organism evidence="2">
    <name type="scientific">Paenibacillus sp. AN1007</name>
    <dbReference type="NCBI Taxonomy" id="3151385"/>
    <lineage>
        <taxon>Bacteria</taxon>
        <taxon>Bacillati</taxon>
        <taxon>Bacillota</taxon>
        <taxon>Bacilli</taxon>
        <taxon>Bacillales</taxon>
        <taxon>Paenibacillaceae</taxon>
        <taxon>Paenibacillus</taxon>
    </lineage>
</organism>
<dbReference type="RefSeq" id="WP_366292503.1">
    <property type="nucleotide sequence ID" value="NZ_CP159992.1"/>
</dbReference>
<accession>A0AAU8NCZ8</accession>
<feature type="transmembrane region" description="Helical" evidence="1">
    <location>
        <begin position="140"/>
        <end position="164"/>
    </location>
</feature>
<name>A0AAU8NCZ8_9BACL</name>
<keyword evidence="1" id="KW-1133">Transmembrane helix</keyword>
<gene>
    <name evidence="2" type="ORF">ABXS70_27640</name>
</gene>
<feature type="transmembrane region" description="Helical" evidence="1">
    <location>
        <begin position="423"/>
        <end position="450"/>
    </location>
</feature>
<feature type="transmembrane region" description="Helical" evidence="1">
    <location>
        <begin position="522"/>
        <end position="542"/>
    </location>
</feature>
<proteinExistence type="predicted"/>
<reference evidence="2" key="1">
    <citation type="submission" date="2024-05" db="EMBL/GenBank/DDBJ databases">
        <title>Draft genome assemblies of 36 bacteria isolated from hibernating arctic ground squirrels.</title>
        <authorList>
            <person name="McKee H."/>
            <person name="Mullen L."/>
            <person name="Drown D.M."/>
            <person name="Duddleston K.N."/>
        </authorList>
    </citation>
    <scope>NUCLEOTIDE SEQUENCE</scope>
    <source>
        <strain evidence="2">AN1007</strain>
    </source>
</reference>